<proteinExistence type="predicted"/>
<feature type="compositionally biased region" description="Polar residues" evidence="1">
    <location>
        <begin position="96"/>
        <end position="116"/>
    </location>
</feature>
<feature type="compositionally biased region" description="Basic and acidic residues" evidence="1">
    <location>
        <begin position="248"/>
        <end position="271"/>
    </location>
</feature>
<feature type="compositionally biased region" description="Basic and acidic residues" evidence="1">
    <location>
        <begin position="291"/>
        <end position="303"/>
    </location>
</feature>
<evidence type="ECO:0000313" key="2">
    <source>
        <dbReference type="EMBL" id="KAB7507492.1"/>
    </source>
</evidence>
<feature type="compositionally biased region" description="Polar residues" evidence="1">
    <location>
        <begin position="560"/>
        <end position="570"/>
    </location>
</feature>
<evidence type="ECO:0000313" key="3">
    <source>
        <dbReference type="Proteomes" id="UP000326759"/>
    </source>
</evidence>
<feature type="compositionally biased region" description="Polar residues" evidence="1">
    <location>
        <begin position="421"/>
        <end position="442"/>
    </location>
</feature>
<feature type="region of interest" description="Disordered" evidence="1">
    <location>
        <begin position="321"/>
        <end position="342"/>
    </location>
</feature>
<keyword evidence="3" id="KW-1185">Reference proteome</keyword>
<feature type="compositionally biased region" description="Polar residues" evidence="1">
    <location>
        <begin position="483"/>
        <end position="499"/>
    </location>
</feature>
<gene>
    <name evidence="2" type="ORF">Anas_06806</name>
</gene>
<feature type="compositionally biased region" description="Low complexity" evidence="1">
    <location>
        <begin position="15"/>
        <end position="24"/>
    </location>
</feature>
<feature type="compositionally biased region" description="Polar residues" evidence="1">
    <location>
        <begin position="450"/>
        <end position="473"/>
    </location>
</feature>
<feature type="compositionally biased region" description="Basic and acidic residues" evidence="1">
    <location>
        <begin position="500"/>
        <end position="514"/>
    </location>
</feature>
<feature type="compositionally biased region" description="Basic and acidic residues" evidence="1">
    <location>
        <begin position="377"/>
        <end position="418"/>
    </location>
</feature>
<dbReference type="AlphaFoldDB" id="A0A5N5TMZ0"/>
<organism evidence="2 3">
    <name type="scientific">Armadillidium nasatum</name>
    <dbReference type="NCBI Taxonomy" id="96803"/>
    <lineage>
        <taxon>Eukaryota</taxon>
        <taxon>Metazoa</taxon>
        <taxon>Ecdysozoa</taxon>
        <taxon>Arthropoda</taxon>
        <taxon>Crustacea</taxon>
        <taxon>Multicrustacea</taxon>
        <taxon>Malacostraca</taxon>
        <taxon>Eumalacostraca</taxon>
        <taxon>Peracarida</taxon>
        <taxon>Isopoda</taxon>
        <taxon>Oniscidea</taxon>
        <taxon>Crinocheta</taxon>
        <taxon>Armadillidiidae</taxon>
        <taxon>Armadillidium</taxon>
    </lineage>
</organism>
<protein>
    <submittedName>
        <fullName evidence="2">Uncharacterized protein</fullName>
    </submittedName>
</protein>
<name>A0A5N5TMZ0_9CRUS</name>
<feature type="compositionally biased region" description="Acidic residues" evidence="1">
    <location>
        <begin position="77"/>
        <end position="87"/>
    </location>
</feature>
<evidence type="ECO:0000256" key="1">
    <source>
        <dbReference type="SAM" id="MobiDB-lite"/>
    </source>
</evidence>
<feature type="compositionally biased region" description="Polar residues" evidence="1">
    <location>
        <begin position="515"/>
        <end position="529"/>
    </location>
</feature>
<dbReference type="EMBL" id="SEYY01000320">
    <property type="protein sequence ID" value="KAB7507492.1"/>
    <property type="molecule type" value="Genomic_DNA"/>
</dbReference>
<dbReference type="OrthoDB" id="26518at2759"/>
<feature type="region of interest" description="Disordered" evidence="1">
    <location>
        <begin position="357"/>
        <end position="595"/>
    </location>
</feature>
<accession>A0A5N5TMZ0</accession>
<reference evidence="2 3" key="1">
    <citation type="journal article" date="2019" name="PLoS Biol.">
        <title>Sex chromosomes control vertical transmission of feminizing Wolbachia symbionts in an isopod.</title>
        <authorList>
            <person name="Becking T."/>
            <person name="Chebbi M.A."/>
            <person name="Giraud I."/>
            <person name="Moumen B."/>
            <person name="Laverre T."/>
            <person name="Caubet Y."/>
            <person name="Peccoud J."/>
            <person name="Gilbert C."/>
            <person name="Cordaux R."/>
        </authorList>
    </citation>
    <scope>NUCLEOTIDE SEQUENCE [LARGE SCALE GENOMIC DNA]</scope>
    <source>
        <strain evidence="2">ANa2</strain>
        <tissue evidence="2">Whole body excluding digestive tract and cuticle</tissue>
    </source>
</reference>
<feature type="region of interest" description="Disordered" evidence="1">
    <location>
        <begin position="156"/>
        <end position="199"/>
    </location>
</feature>
<feature type="compositionally biased region" description="Basic and acidic residues" evidence="1">
    <location>
        <begin position="326"/>
        <end position="336"/>
    </location>
</feature>
<feature type="compositionally biased region" description="Polar residues" evidence="1">
    <location>
        <begin position="182"/>
        <end position="194"/>
    </location>
</feature>
<feature type="region of interest" description="Disordered" evidence="1">
    <location>
        <begin position="248"/>
        <end position="304"/>
    </location>
</feature>
<feature type="compositionally biased region" description="Acidic residues" evidence="1">
    <location>
        <begin position="158"/>
        <end position="168"/>
    </location>
</feature>
<feature type="region of interest" description="Disordered" evidence="1">
    <location>
        <begin position="1"/>
        <end position="41"/>
    </location>
</feature>
<feature type="compositionally biased region" description="Basic and acidic residues" evidence="1">
    <location>
        <begin position="1"/>
        <end position="13"/>
    </location>
</feature>
<dbReference type="Proteomes" id="UP000326759">
    <property type="component" value="Unassembled WGS sequence"/>
</dbReference>
<feature type="region of interest" description="Disordered" evidence="1">
    <location>
        <begin position="75"/>
        <end position="126"/>
    </location>
</feature>
<sequence>MYFNKTKYEDHILKNSKSSSPLSKENYLKNGNFPPDNIPEDKYDELEISKLIKGKYENTNLPPLIPKHMRRYSREEENNDYDVDSENIETPPVTRKSYSLSTYNKSDTGKESNPINKLSHKSTNKNKYRNVSEERHMPFTDRTKVRKIKINNFSIDSSENEGNESDDEIFPKLDSPSPLKESVSNTKISGNQSFSEKDIDEDLGEGNFKRFSSFRKTLRHKRNQDDGEEKLAEIGVKHSSNFIKESMHVRKSASDRNNITEDEKVENKENLKLPYSNQNNKNESLVEINDEESKPRSAWDVESSKGCSNDLKIIDSKLRGSSLKRTSSEHSKSDLLRRKRERNQSLINSITCTDKFQKQKLQNENPSSSKNENSDIIIKDRSSLSKDSLPNRENDLEKSQCEDKFENNDKGEQYRRDQISAFPSRSASVRLSKLSTNRTSADNYLRRSQRINSSNGSLSSTTAKNNDAYSGNFKSKEVEKKQTIQSSTSKLLTGKANSTSREKIRDPMKKRENTIKTTPLRQGSSNSKFESARQKVSAVLSSERGRISPPIKAGEKTSSKVKTANKSRTVPTFMKPTTSSASKKTATDFQNRSRK</sequence>
<comment type="caution">
    <text evidence="2">The sequence shown here is derived from an EMBL/GenBank/DDBJ whole genome shotgun (WGS) entry which is preliminary data.</text>
</comment>